<keyword evidence="16" id="KW-0564">Palmitate</keyword>
<dbReference type="PROSITE" id="PS50817">
    <property type="entry name" value="INTEIN_N_TER"/>
    <property type="match status" value="1"/>
</dbReference>
<feature type="region of interest" description="Disordered" evidence="21">
    <location>
        <begin position="675"/>
        <end position="694"/>
    </location>
</feature>
<evidence type="ECO:0000256" key="9">
    <source>
        <dbReference type="ARBA" id="ARBA00022801"/>
    </source>
</evidence>
<dbReference type="GeneID" id="109252339"/>
<comment type="function">
    <molecule>Protein hedgehog N-product</molecule>
    <text evidence="20">The dually lipidated hedgehog protein N-product is a morphogen which is essential for a variety of patterning events during development.</text>
</comment>
<dbReference type="GO" id="GO:0005615">
    <property type="term" value="C:extracellular space"/>
    <property type="evidence" value="ECO:0007669"/>
    <property type="project" value="TreeGrafter"/>
</dbReference>
<dbReference type="GO" id="GO:0010468">
    <property type="term" value="P:regulation of gene expression"/>
    <property type="evidence" value="ECO:0007669"/>
    <property type="project" value="TreeGrafter"/>
</dbReference>
<accession>A0A9V1EF47</accession>
<dbReference type="InterPro" id="IPR006141">
    <property type="entry name" value="Intein_N"/>
</dbReference>
<reference evidence="25" key="1">
    <citation type="submission" date="2025-08" db="UniProtKB">
        <authorList>
            <consortium name="RefSeq"/>
        </authorList>
    </citation>
    <scope>IDENTIFICATION</scope>
    <source>
        <tissue evidence="25">Whole blood</tissue>
    </source>
</reference>
<keyword evidence="10 20" id="KW-0068">Autocatalytic cleavage</keyword>
<dbReference type="InterPro" id="IPR036844">
    <property type="entry name" value="Hint_dom_sf"/>
</dbReference>
<keyword evidence="8 20" id="KW-0732">Signal</keyword>
<name>A0A9V1EF47_PANPR</name>
<dbReference type="RefSeq" id="XP_019280279.2">
    <property type="nucleotide sequence ID" value="XM_019424734.2"/>
</dbReference>
<comment type="subcellular location">
    <molecule>Sonic hedgehog protein</molecule>
    <subcellularLocation>
        <location evidence="20">Endoplasmic reticulum membrane</location>
    </subcellularLocation>
    <subcellularLocation>
        <location evidence="20">Golgi apparatus membrane</location>
    </subcellularLocation>
</comment>
<feature type="domain" description="Hint" evidence="22">
    <location>
        <begin position="717"/>
        <end position="762"/>
    </location>
</feature>
<feature type="compositionally biased region" description="Low complexity" evidence="21">
    <location>
        <begin position="377"/>
        <end position="386"/>
    </location>
</feature>
<comment type="function">
    <molecule>Protein hedgehog</molecule>
    <text evidence="20">The C-terminal part of the hedgehog protein precursor displays an autoproteolysis activity that results in the cleavage of the full-length protein into two parts (N-product and C-product). In addition, the C-terminal part displays a cholesterol transferase activity that results by the covalent attachment of a cholesterol moiety to the C-terminal of the newly generated N-product.</text>
</comment>
<dbReference type="KEGG" id="ppad:109252339"/>
<dbReference type="Pfam" id="PF01079">
    <property type="entry name" value="Hint"/>
    <property type="match status" value="1"/>
</dbReference>
<evidence type="ECO:0000256" key="3">
    <source>
        <dbReference type="ARBA" id="ARBA00022473"/>
    </source>
</evidence>
<dbReference type="PANTHER" id="PTHR11889">
    <property type="entry name" value="HEDGEHOG"/>
    <property type="match status" value="1"/>
</dbReference>
<dbReference type="GO" id="GO:0005509">
    <property type="term" value="F:calcium ion binding"/>
    <property type="evidence" value="ECO:0007669"/>
    <property type="project" value="TreeGrafter"/>
</dbReference>
<keyword evidence="15 20" id="KW-0472">Membrane</keyword>
<dbReference type="GO" id="GO:0008233">
    <property type="term" value="F:peptidase activity"/>
    <property type="evidence" value="ECO:0007669"/>
    <property type="project" value="UniProtKB-UniRule"/>
</dbReference>
<evidence type="ECO:0000256" key="12">
    <source>
        <dbReference type="ARBA" id="ARBA00022833"/>
    </source>
</evidence>
<dbReference type="InterPro" id="IPR001767">
    <property type="entry name" value="Hedgehog_Hint"/>
</dbReference>
<dbReference type="Gene3D" id="2.170.16.10">
    <property type="entry name" value="Hedgehog/Intein (Hint) domain"/>
    <property type="match status" value="1"/>
</dbReference>
<dbReference type="PANTHER" id="PTHR11889:SF36">
    <property type="entry name" value="SONIC HEDGEHOG PROTEIN"/>
    <property type="match status" value="1"/>
</dbReference>
<dbReference type="FunFam" id="3.30.1380.10:FF:000001">
    <property type="entry name" value="Indian hedgehog"/>
    <property type="match status" value="1"/>
</dbReference>
<feature type="region of interest" description="Disordered" evidence="21">
    <location>
        <begin position="790"/>
        <end position="816"/>
    </location>
</feature>
<keyword evidence="9 20" id="KW-0378">Hydrolase</keyword>
<dbReference type="GO" id="GO:0001708">
    <property type="term" value="P:cell fate specification"/>
    <property type="evidence" value="ECO:0007669"/>
    <property type="project" value="TreeGrafter"/>
</dbReference>
<dbReference type="GO" id="GO:0016539">
    <property type="term" value="P:intein-mediated protein splicing"/>
    <property type="evidence" value="ECO:0007669"/>
    <property type="project" value="InterPro"/>
</dbReference>
<dbReference type="GO" id="GO:0005886">
    <property type="term" value="C:plasma membrane"/>
    <property type="evidence" value="ECO:0007669"/>
    <property type="project" value="UniProtKB-SubCell"/>
</dbReference>
<feature type="compositionally biased region" description="Basic and acidic residues" evidence="21">
    <location>
        <begin position="239"/>
        <end position="264"/>
    </location>
</feature>
<dbReference type="InterPro" id="IPR050387">
    <property type="entry name" value="Hedgehog_Signaling"/>
</dbReference>
<dbReference type="GO" id="GO:0007267">
    <property type="term" value="P:cell-cell signaling"/>
    <property type="evidence" value="ECO:0007669"/>
    <property type="project" value="InterPro"/>
</dbReference>
<evidence type="ECO:0000256" key="18">
    <source>
        <dbReference type="ARBA" id="ARBA00034131"/>
    </source>
</evidence>
<keyword evidence="13" id="KW-0106">Calcium</keyword>
<dbReference type="CTD" id="6469"/>
<organism evidence="24 25">
    <name type="scientific">Panthera pardus</name>
    <name type="common">Leopard</name>
    <name type="synonym">Felis pardus</name>
    <dbReference type="NCBI Taxonomy" id="9691"/>
    <lineage>
        <taxon>Eukaryota</taxon>
        <taxon>Metazoa</taxon>
        <taxon>Chordata</taxon>
        <taxon>Craniata</taxon>
        <taxon>Vertebrata</taxon>
        <taxon>Euteleostomi</taxon>
        <taxon>Mammalia</taxon>
        <taxon>Eutheria</taxon>
        <taxon>Laurasiatheria</taxon>
        <taxon>Carnivora</taxon>
        <taxon>Feliformia</taxon>
        <taxon>Felidae</taxon>
        <taxon>Pantherinae</taxon>
        <taxon>Panthera</taxon>
    </lineage>
</organism>
<dbReference type="InterPro" id="IPR009045">
    <property type="entry name" value="Zn_M74/Hedgehog-like"/>
</dbReference>
<dbReference type="GO" id="GO:0042127">
    <property type="term" value="P:regulation of cell population proliferation"/>
    <property type="evidence" value="ECO:0007669"/>
    <property type="project" value="UniProtKB-ARBA"/>
</dbReference>
<keyword evidence="14 20" id="KW-0333">Golgi apparatus</keyword>
<evidence type="ECO:0000256" key="14">
    <source>
        <dbReference type="ARBA" id="ARBA00023034"/>
    </source>
</evidence>
<comment type="similarity">
    <text evidence="2 20">Belongs to the hedgehog family.</text>
</comment>
<evidence type="ECO:0000256" key="20">
    <source>
        <dbReference type="RuleBase" id="RU280812"/>
    </source>
</evidence>
<dbReference type="InterPro" id="IPR000320">
    <property type="entry name" value="Hedgehog_signalling_dom"/>
</dbReference>
<feature type="compositionally biased region" description="Basic and acidic residues" evidence="21">
    <location>
        <begin position="185"/>
        <end position="209"/>
    </location>
</feature>
<evidence type="ECO:0000313" key="25">
    <source>
        <dbReference type="RefSeq" id="XP_019280279.2"/>
    </source>
</evidence>
<keyword evidence="7" id="KW-0479">Metal-binding</keyword>
<evidence type="ECO:0000259" key="22">
    <source>
        <dbReference type="SMART" id="SM00305"/>
    </source>
</evidence>
<dbReference type="GO" id="GO:0050793">
    <property type="term" value="P:regulation of developmental process"/>
    <property type="evidence" value="ECO:0007669"/>
    <property type="project" value="UniProtKB-ARBA"/>
</dbReference>
<comment type="subunit">
    <text evidence="18">Multimer.</text>
</comment>
<dbReference type="GO" id="GO:0030182">
    <property type="term" value="P:neuron differentiation"/>
    <property type="evidence" value="ECO:0007669"/>
    <property type="project" value="UniProtKB-ARBA"/>
</dbReference>
<dbReference type="Gene3D" id="3.30.1380.10">
    <property type="match status" value="1"/>
</dbReference>
<dbReference type="GO" id="GO:0005113">
    <property type="term" value="F:patched binding"/>
    <property type="evidence" value="ECO:0007669"/>
    <property type="project" value="TreeGrafter"/>
</dbReference>
<keyword evidence="24" id="KW-1185">Reference proteome</keyword>
<dbReference type="GO" id="GO:0048709">
    <property type="term" value="P:oligodendrocyte differentiation"/>
    <property type="evidence" value="ECO:0007669"/>
    <property type="project" value="TreeGrafter"/>
</dbReference>
<keyword evidence="4 20" id="KW-1003">Cell membrane</keyword>
<evidence type="ECO:0000256" key="16">
    <source>
        <dbReference type="ARBA" id="ARBA00023139"/>
    </source>
</evidence>
<dbReference type="GO" id="GO:0016740">
    <property type="term" value="F:transferase activity"/>
    <property type="evidence" value="ECO:0007669"/>
    <property type="project" value="UniProtKB-KW"/>
</dbReference>
<comment type="catalytic activity">
    <reaction evidence="19">
        <text>glycyl-L-cysteinyl-[protein] + cholesterol + H(+) = [protein]-C-terminal glycyl cholesterol ester + N-terminal L-cysteinyl-[protein]</text>
        <dbReference type="Rhea" id="RHEA:59504"/>
        <dbReference type="Rhea" id="RHEA-COMP:12707"/>
        <dbReference type="Rhea" id="RHEA-COMP:15369"/>
        <dbReference type="Rhea" id="RHEA-COMP:15374"/>
        <dbReference type="ChEBI" id="CHEBI:15378"/>
        <dbReference type="ChEBI" id="CHEBI:16113"/>
        <dbReference type="ChEBI" id="CHEBI:65250"/>
        <dbReference type="ChEBI" id="CHEBI:143135"/>
        <dbReference type="ChEBI" id="CHEBI:143140"/>
    </reaction>
    <physiologicalReaction direction="left-to-right" evidence="19">
        <dbReference type="Rhea" id="RHEA:59505"/>
    </physiologicalReaction>
</comment>
<feature type="region of interest" description="Disordered" evidence="21">
    <location>
        <begin position="1"/>
        <end position="27"/>
    </location>
</feature>
<evidence type="ECO:0000256" key="8">
    <source>
        <dbReference type="ARBA" id="ARBA00022729"/>
    </source>
</evidence>
<dbReference type="SUPFAM" id="SSF51294">
    <property type="entry name" value="Hedgehog/intein (Hint) domain"/>
    <property type="match status" value="1"/>
</dbReference>
<evidence type="ECO:0000256" key="4">
    <source>
        <dbReference type="ARBA" id="ARBA00022475"/>
    </source>
</evidence>
<dbReference type="AlphaFoldDB" id="A0A9V1EF47"/>
<feature type="domain" description="Hint" evidence="23">
    <location>
        <begin position="588"/>
        <end position="712"/>
    </location>
</feature>
<keyword evidence="17" id="KW-0449">Lipoprotein</keyword>
<evidence type="ECO:0000256" key="7">
    <source>
        <dbReference type="ARBA" id="ARBA00022723"/>
    </source>
</evidence>
<dbReference type="CDD" id="cd00081">
    <property type="entry name" value="Hint"/>
    <property type="match status" value="1"/>
</dbReference>
<keyword evidence="5 20" id="KW-0645">Protease</keyword>
<gene>
    <name evidence="25" type="primary">SHH</name>
</gene>
<evidence type="ECO:0000256" key="15">
    <source>
        <dbReference type="ARBA" id="ARBA00023136"/>
    </source>
</evidence>
<keyword evidence="3 20" id="KW-0217">Developmental protein</keyword>
<dbReference type="GO" id="GO:0007224">
    <property type="term" value="P:smoothened signaling pathway"/>
    <property type="evidence" value="ECO:0007669"/>
    <property type="project" value="TreeGrafter"/>
</dbReference>
<dbReference type="PRINTS" id="PR00632">
    <property type="entry name" value="SONICHHOG"/>
</dbReference>
<comment type="subcellular location">
    <subcellularLocation>
        <location evidence="1">Endoplasmic reticulum membrane</location>
    </subcellularLocation>
</comment>
<keyword evidence="11 20" id="KW-0256">Endoplasmic reticulum</keyword>
<dbReference type="InterPro" id="IPR001657">
    <property type="entry name" value="Hedgehog"/>
</dbReference>
<evidence type="ECO:0000256" key="10">
    <source>
        <dbReference type="ARBA" id="ARBA00022813"/>
    </source>
</evidence>
<evidence type="ECO:0000256" key="5">
    <source>
        <dbReference type="ARBA" id="ARBA00022670"/>
    </source>
</evidence>
<feature type="compositionally biased region" description="Basic and acidic residues" evidence="21">
    <location>
        <begin position="140"/>
        <end position="150"/>
    </location>
</feature>
<evidence type="ECO:0000256" key="2">
    <source>
        <dbReference type="ARBA" id="ARBA00010649"/>
    </source>
</evidence>
<evidence type="ECO:0000256" key="21">
    <source>
        <dbReference type="SAM" id="MobiDB-lite"/>
    </source>
</evidence>
<evidence type="ECO:0000259" key="23">
    <source>
        <dbReference type="SMART" id="SM00306"/>
    </source>
</evidence>
<dbReference type="GO" id="GO:0035295">
    <property type="term" value="P:tube development"/>
    <property type="evidence" value="ECO:0007669"/>
    <property type="project" value="UniProtKB-ARBA"/>
</dbReference>
<evidence type="ECO:0000256" key="17">
    <source>
        <dbReference type="ARBA" id="ARBA00023288"/>
    </source>
</evidence>
<dbReference type="GO" id="GO:0009888">
    <property type="term" value="P:tissue development"/>
    <property type="evidence" value="ECO:0007669"/>
    <property type="project" value="UniProtKB-ARBA"/>
</dbReference>
<evidence type="ECO:0000256" key="1">
    <source>
        <dbReference type="ARBA" id="ARBA00004586"/>
    </source>
</evidence>
<dbReference type="SMART" id="SM00305">
    <property type="entry name" value="HintC"/>
    <property type="match status" value="1"/>
</dbReference>
<dbReference type="GO" id="GO:0048513">
    <property type="term" value="P:animal organ development"/>
    <property type="evidence" value="ECO:0007669"/>
    <property type="project" value="UniProtKB-ARBA"/>
</dbReference>
<dbReference type="SUPFAM" id="SSF55166">
    <property type="entry name" value="Hedgehog/DD-peptidase"/>
    <property type="match status" value="1"/>
</dbReference>
<evidence type="ECO:0000313" key="24">
    <source>
        <dbReference type="Proteomes" id="UP001165780"/>
    </source>
</evidence>
<dbReference type="InterPro" id="IPR003586">
    <property type="entry name" value="Hint_dom_C"/>
</dbReference>
<sequence length="854" mass="92274">MSGEQTSQGIRSGADVDVDGVLRNGTGRGLGTAWNKTHLLREAESHVTQQPTLAELTARLERFRLRAPLRGPPSRAPPALRLAQAPRFSASSRAALASGPSGRQPSGIAPLPFDVLFLQVLDASSRRAKRTPVQSSTWGVERDPGDRTMDSYDGSVMSLDEANSGLPPPDTAALAHRWPSPPVPGEREARGQQEGLEVRGTRLSRKDSKTALGPRTARQSWDRNHQARAGPLTPKASRRPREEPPCSKRRVSDSRREHGLDRGHCTNSDSSALQAECARGSTPAPGPSHQGQPVSQALQACYHLKSDSFCLLIAVSSPNSDVFRYQRPAACRSSPRLGGDRWPVSRSRGGQGYIGRERQAESEGARSKPERTGTHSRTQTRTGTAGRRWAPDEMLLARCMLAVFVSALLMCSGLGCGPGRGFGKRRHPKKLTPLAYKQFIPNVAEKTLGASGRYEGKISRNSERFKELTPNYNPDIIFKDEENTGADRLMTQRCKDKLNALAISVMNQWPGVKLRVTEGWDEDGHHSEESLHYEGRAVDITTSDRDRSKYGMLARLAVEAGFDWVYYESKAHIHCSVKAENSVAAKSGGCFPGSATVHLEQGGTKLVKDLRPGDRVLAADDQGRLLYSDFLTFLDRDDGAKKVFYVIETREPRERLLLTAAHLLFVAPHNDSAAAGELEAPSGAGPPPGGAPGRRALFASRVRPGQRVYVVAERGGDRRLLPAAVHSVTLREEATGAYAPLTAQGTILINRVLASCYAVIEEHGWAHRAFAPFRLAHALLAVLAPARTDRGGDGDGGGGGHLPPPAPAAPEAPAAADAPGAAGIHWYSKLLYQIGTWLLDSEALHPLGMAVKSS</sequence>
<keyword evidence="6" id="KW-0808">Transferase</keyword>
<proteinExistence type="inferred from homology"/>
<dbReference type="InterPro" id="IPR003587">
    <property type="entry name" value="Hint_dom_N"/>
</dbReference>
<evidence type="ECO:0000256" key="19">
    <source>
        <dbReference type="ARBA" id="ARBA00048589"/>
    </source>
</evidence>
<comment type="subcellular location">
    <molecule>Protein hedgehog N-product</molecule>
    <subcellularLocation>
        <location evidence="20">Cell membrane</location>
        <topology evidence="20">Lipid-anchor</topology>
    </subcellularLocation>
</comment>
<dbReference type="Proteomes" id="UP001165780">
    <property type="component" value="Unplaced"/>
</dbReference>
<dbReference type="FunFam" id="2.170.16.10:FF:000001">
    <property type="entry name" value="Indian hedgehog"/>
    <property type="match status" value="1"/>
</dbReference>
<dbReference type="SMART" id="SM00306">
    <property type="entry name" value="HintN"/>
    <property type="match status" value="1"/>
</dbReference>
<feature type="region of interest" description="Disordered" evidence="21">
    <location>
        <begin position="126"/>
        <end position="269"/>
    </location>
</feature>
<dbReference type="GO" id="GO:0048468">
    <property type="term" value="P:cell development"/>
    <property type="evidence" value="ECO:0007669"/>
    <property type="project" value="UniProtKB-ARBA"/>
</dbReference>
<feature type="compositionally biased region" description="Basic and acidic residues" evidence="21">
    <location>
        <begin position="355"/>
        <end position="373"/>
    </location>
</feature>
<keyword evidence="12" id="KW-0862">Zinc</keyword>
<dbReference type="GO" id="GO:0007389">
    <property type="term" value="P:pattern specification process"/>
    <property type="evidence" value="ECO:0007669"/>
    <property type="project" value="UniProtKB-ARBA"/>
</dbReference>
<evidence type="ECO:0000256" key="6">
    <source>
        <dbReference type="ARBA" id="ARBA00022679"/>
    </source>
</evidence>
<feature type="region of interest" description="Disordered" evidence="21">
    <location>
        <begin position="274"/>
        <end position="293"/>
    </location>
</feature>
<dbReference type="GO" id="GO:0005789">
    <property type="term" value="C:endoplasmic reticulum membrane"/>
    <property type="evidence" value="ECO:0007669"/>
    <property type="project" value="UniProtKB-SubCell"/>
</dbReference>
<evidence type="ECO:0000256" key="11">
    <source>
        <dbReference type="ARBA" id="ARBA00022824"/>
    </source>
</evidence>
<dbReference type="Pfam" id="PF01085">
    <property type="entry name" value="HH_signal"/>
    <property type="match status" value="1"/>
</dbReference>
<protein>
    <recommendedName>
        <fullName evidence="20">Hedgehog protein</fullName>
    </recommendedName>
</protein>
<feature type="region of interest" description="Disordered" evidence="21">
    <location>
        <begin position="331"/>
        <end position="386"/>
    </location>
</feature>
<dbReference type="GO" id="GO:0000139">
    <property type="term" value="C:Golgi membrane"/>
    <property type="evidence" value="ECO:0007669"/>
    <property type="project" value="UniProtKB-SubCell"/>
</dbReference>
<evidence type="ECO:0000256" key="13">
    <source>
        <dbReference type="ARBA" id="ARBA00022837"/>
    </source>
</evidence>
<dbReference type="GO" id="GO:0016540">
    <property type="term" value="P:protein autoprocessing"/>
    <property type="evidence" value="ECO:0007669"/>
    <property type="project" value="InterPro"/>
</dbReference>
<feature type="compositionally biased region" description="Polar residues" evidence="21">
    <location>
        <begin position="1"/>
        <end position="10"/>
    </location>
</feature>